<evidence type="ECO:0000313" key="1">
    <source>
        <dbReference type="EMBL" id="AYA98544.1"/>
    </source>
</evidence>
<sequence length="77" mass="9134">MDDKKRDYSDIIDMESPSMKVPLSGSERASQYLAFEAVLSGRKLLDMGEEIWLKSYAPEDYRREIYKKRRKKNTVNR</sequence>
<dbReference type="AlphaFoldDB" id="A0A385PYT5"/>
<accession>A0A385PYT5</accession>
<dbReference type="RefSeq" id="WP_111524415.1">
    <property type="nucleotide sequence ID" value="NZ_CP032364.1"/>
</dbReference>
<dbReference type="KEGG" id="lua:D4A81_00540"/>
<dbReference type="EMBL" id="CP032364">
    <property type="protein sequence ID" value="AYA98544.1"/>
    <property type="molecule type" value="Genomic_DNA"/>
</dbReference>
<keyword evidence="2" id="KW-1185">Reference proteome</keyword>
<protein>
    <submittedName>
        <fullName evidence="1">Uncharacterized protein</fullName>
    </submittedName>
</protein>
<organism evidence="1 2">
    <name type="scientific">Lachnoanaerobaculum umeaense</name>
    <dbReference type="NCBI Taxonomy" id="617123"/>
    <lineage>
        <taxon>Bacteria</taxon>
        <taxon>Bacillati</taxon>
        <taxon>Bacillota</taxon>
        <taxon>Clostridia</taxon>
        <taxon>Lachnospirales</taxon>
        <taxon>Lachnospiraceae</taxon>
        <taxon>Lachnoanaerobaculum</taxon>
    </lineage>
</organism>
<name>A0A385PYT5_9FIRM</name>
<reference evidence="1 2" key="1">
    <citation type="submission" date="2018-09" db="EMBL/GenBank/DDBJ databases">
        <title>Genome sequencing of Lachnoanaerobaculum umeaense DSM 23576.</title>
        <authorList>
            <person name="Kook J.-K."/>
            <person name="Park S.-N."/>
            <person name="Lim Y.K."/>
        </authorList>
    </citation>
    <scope>NUCLEOTIDE SEQUENCE [LARGE SCALE GENOMIC DNA]</scope>
    <source>
        <strain evidence="2">DSM 23576 \ CCUG 58757</strain>
    </source>
</reference>
<dbReference type="OrthoDB" id="2055246at2"/>
<dbReference type="Proteomes" id="UP000265562">
    <property type="component" value="Chromosome"/>
</dbReference>
<proteinExistence type="predicted"/>
<gene>
    <name evidence="1" type="ORF">D4A81_00540</name>
</gene>
<evidence type="ECO:0000313" key="2">
    <source>
        <dbReference type="Proteomes" id="UP000265562"/>
    </source>
</evidence>